<dbReference type="InterPro" id="IPR045851">
    <property type="entry name" value="AMP-bd_C_sf"/>
</dbReference>
<dbReference type="Proteomes" id="UP001500908">
    <property type="component" value="Unassembled WGS sequence"/>
</dbReference>
<dbReference type="SUPFAM" id="SSF52777">
    <property type="entry name" value="CoA-dependent acyltransferases"/>
    <property type="match status" value="6"/>
</dbReference>
<dbReference type="InterPro" id="IPR042099">
    <property type="entry name" value="ANL_N_sf"/>
</dbReference>
<protein>
    <recommendedName>
        <fullName evidence="5">Carrier domain-containing protein</fullName>
    </recommendedName>
</protein>
<dbReference type="Gene3D" id="3.40.50.980">
    <property type="match status" value="2"/>
</dbReference>
<dbReference type="NCBIfam" id="TIGR01733">
    <property type="entry name" value="AA-adenyl-dom"/>
    <property type="match status" value="2"/>
</dbReference>
<accession>A0ABP7G655</accession>
<dbReference type="InterPro" id="IPR020806">
    <property type="entry name" value="PKS_PP-bd"/>
</dbReference>
<evidence type="ECO:0000313" key="7">
    <source>
        <dbReference type="Proteomes" id="UP001500908"/>
    </source>
</evidence>
<dbReference type="InterPro" id="IPR025110">
    <property type="entry name" value="AMP-bd_C"/>
</dbReference>
<evidence type="ECO:0000256" key="3">
    <source>
        <dbReference type="ARBA" id="ARBA00022553"/>
    </source>
</evidence>
<comment type="cofactor">
    <cofactor evidence="1">
        <name>pantetheine 4'-phosphate</name>
        <dbReference type="ChEBI" id="CHEBI:47942"/>
    </cofactor>
</comment>
<dbReference type="Pfam" id="PF00550">
    <property type="entry name" value="PP-binding"/>
    <property type="match status" value="2"/>
</dbReference>
<dbReference type="InterPro" id="IPR001242">
    <property type="entry name" value="Condensation_dom"/>
</dbReference>
<evidence type="ECO:0000256" key="4">
    <source>
        <dbReference type="SAM" id="MobiDB-lite"/>
    </source>
</evidence>
<feature type="domain" description="Carrier" evidence="5">
    <location>
        <begin position="2080"/>
        <end position="2154"/>
    </location>
</feature>
<organism evidence="6 7">
    <name type="scientific">Salinactinospora qingdaonensis</name>
    <dbReference type="NCBI Taxonomy" id="702744"/>
    <lineage>
        <taxon>Bacteria</taxon>
        <taxon>Bacillati</taxon>
        <taxon>Actinomycetota</taxon>
        <taxon>Actinomycetes</taxon>
        <taxon>Streptosporangiales</taxon>
        <taxon>Nocardiopsidaceae</taxon>
        <taxon>Salinactinospora</taxon>
    </lineage>
</organism>
<dbReference type="CDD" id="cd05930">
    <property type="entry name" value="A_NRPS"/>
    <property type="match status" value="1"/>
</dbReference>
<dbReference type="SMART" id="SM00823">
    <property type="entry name" value="PKS_PP"/>
    <property type="match status" value="2"/>
</dbReference>
<dbReference type="InterPro" id="IPR036736">
    <property type="entry name" value="ACP-like_sf"/>
</dbReference>
<dbReference type="Gene3D" id="3.30.559.30">
    <property type="entry name" value="Nonribosomal peptide synthetase, condensation domain"/>
    <property type="match status" value="3"/>
</dbReference>
<dbReference type="SUPFAM" id="SSF56801">
    <property type="entry name" value="Acetyl-CoA synthetase-like"/>
    <property type="match status" value="2"/>
</dbReference>
<dbReference type="CDD" id="cd19531">
    <property type="entry name" value="LCL_NRPS-like"/>
    <property type="match status" value="2"/>
</dbReference>
<proteinExistence type="predicted"/>
<evidence type="ECO:0000256" key="2">
    <source>
        <dbReference type="ARBA" id="ARBA00022450"/>
    </source>
</evidence>
<feature type="domain" description="Carrier" evidence="5">
    <location>
        <begin position="1004"/>
        <end position="1079"/>
    </location>
</feature>
<dbReference type="PROSITE" id="PS00455">
    <property type="entry name" value="AMP_BINDING"/>
    <property type="match status" value="2"/>
</dbReference>
<reference evidence="7" key="1">
    <citation type="journal article" date="2019" name="Int. J. Syst. Evol. Microbiol.">
        <title>The Global Catalogue of Microorganisms (GCM) 10K type strain sequencing project: providing services to taxonomists for standard genome sequencing and annotation.</title>
        <authorList>
            <consortium name="The Broad Institute Genomics Platform"/>
            <consortium name="The Broad Institute Genome Sequencing Center for Infectious Disease"/>
            <person name="Wu L."/>
            <person name="Ma J."/>
        </authorList>
    </citation>
    <scope>NUCLEOTIDE SEQUENCE [LARGE SCALE GENOMIC DNA]</scope>
    <source>
        <strain evidence="7">JCM 17137</strain>
    </source>
</reference>
<keyword evidence="3" id="KW-0597">Phosphoprotein</keyword>
<keyword evidence="2" id="KW-0596">Phosphopantetheine</keyword>
<dbReference type="Pfam" id="PF13193">
    <property type="entry name" value="AMP-binding_C"/>
    <property type="match status" value="2"/>
</dbReference>
<dbReference type="InterPro" id="IPR010071">
    <property type="entry name" value="AA_adenyl_dom"/>
</dbReference>
<feature type="region of interest" description="Disordered" evidence="4">
    <location>
        <begin position="1"/>
        <end position="26"/>
    </location>
</feature>
<dbReference type="EMBL" id="BAABDD010000021">
    <property type="protein sequence ID" value="GAA3755480.1"/>
    <property type="molecule type" value="Genomic_DNA"/>
</dbReference>
<comment type="caution">
    <text evidence="6">The sequence shown here is derived from an EMBL/GenBank/DDBJ whole genome shotgun (WGS) entry which is preliminary data.</text>
</comment>
<feature type="compositionally biased region" description="Basic and acidic residues" evidence="4">
    <location>
        <begin position="39"/>
        <end position="49"/>
    </location>
</feature>
<dbReference type="Gene3D" id="2.30.38.10">
    <property type="entry name" value="Luciferase, Domain 3"/>
    <property type="match status" value="1"/>
</dbReference>
<dbReference type="InterPro" id="IPR000873">
    <property type="entry name" value="AMP-dep_synth/lig_dom"/>
</dbReference>
<evidence type="ECO:0000256" key="1">
    <source>
        <dbReference type="ARBA" id="ARBA00001957"/>
    </source>
</evidence>
<dbReference type="PROSITE" id="PS50075">
    <property type="entry name" value="CARRIER"/>
    <property type="match status" value="2"/>
</dbReference>
<dbReference type="InterPro" id="IPR023213">
    <property type="entry name" value="CAT-like_dom_sf"/>
</dbReference>
<dbReference type="Gene3D" id="1.10.1200.10">
    <property type="entry name" value="ACP-like"/>
    <property type="match status" value="2"/>
</dbReference>
<gene>
    <name evidence="6" type="ORF">GCM10022402_37610</name>
</gene>
<dbReference type="PANTHER" id="PTHR45527:SF1">
    <property type="entry name" value="FATTY ACID SYNTHASE"/>
    <property type="match status" value="1"/>
</dbReference>
<keyword evidence="7" id="KW-1185">Reference proteome</keyword>
<dbReference type="Gene3D" id="3.30.559.10">
    <property type="entry name" value="Chloramphenicol acetyltransferase-like domain"/>
    <property type="match status" value="3"/>
</dbReference>
<evidence type="ECO:0000313" key="6">
    <source>
        <dbReference type="EMBL" id="GAA3755480.1"/>
    </source>
</evidence>
<dbReference type="InterPro" id="IPR009081">
    <property type="entry name" value="PP-bd_ACP"/>
</dbReference>
<dbReference type="RefSeq" id="WP_344973979.1">
    <property type="nucleotide sequence ID" value="NZ_BAABDD010000021.1"/>
</dbReference>
<dbReference type="Gene3D" id="3.30.300.30">
    <property type="match status" value="2"/>
</dbReference>
<dbReference type="SUPFAM" id="SSF47336">
    <property type="entry name" value="ACP-like"/>
    <property type="match status" value="2"/>
</dbReference>
<evidence type="ECO:0000259" key="5">
    <source>
        <dbReference type="PROSITE" id="PS50075"/>
    </source>
</evidence>
<dbReference type="InterPro" id="IPR020845">
    <property type="entry name" value="AMP-binding_CS"/>
</dbReference>
<dbReference type="InterPro" id="IPR006162">
    <property type="entry name" value="Ppantetheine_attach_site"/>
</dbReference>
<dbReference type="Pfam" id="PF00668">
    <property type="entry name" value="Condensation"/>
    <property type="match status" value="3"/>
</dbReference>
<dbReference type="Gene3D" id="3.40.50.12780">
    <property type="entry name" value="N-terminal domain of ligase-like"/>
    <property type="match status" value="1"/>
</dbReference>
<feature type="region of interest" description="Disordered" evidence="4">
    <location>
        <begin position="32"/>
        <end position="51"/>
    </location>
</feature>
<name>A0ABP7G655_9ACTN</name>
<dbReference type="PROSITE" id="PS00012">
    <property type="entry name" value="PHOSPHOPANTETHEINE"/>
    <property type="match status" value="2"/>
</dbReference>
<sequence>MNNAREGAREPATPGSPAPPQDRTRVQEEMLRRLRGKEKRSPEIPRVSRDTPMAPSLAQQRLWVLDRFDPGRVDYNSGFALQIRGSLDVAALQRALTALIHRHEVLRTTFHEVDGVGKQVVGAPWEAHLPVIDAPADEDEQADLLHRGYARPFDLETGPLLRTSLVRVDERCHVLLVVMHHIITDGWSLGVFRTELDRLYTTATVEPERTGADLAAVLDPLPLQYADYAAWQRDRLSGQAYERSLQHWRDRLLGAPSLEFPTDRPRPPVRSTRGQSHPFHLEPELTASLERVARQRGANLFMGLMTAVRIAMARWTRSEDVVLGTVTAGRDDSRLHGLMGFFVNTLALRGQVDETLSFAGNLERTRDDVLADFDHAEVPFDAVVDAVLTERDPAVPPLVQAAVVFHNAATEAEAGLGGLEVRTLPIRREHAVFDLTLEFHENGEAVDGSAEFNTDIFDTATVARFVDEVRHVLACVEDERPLRAIHRLDEHQARRARLAATGPPPPEPRPLGDLVAEQAARHPDAAALIGADETLSYADLDARAARIAGYLRSRGIRRGERVGVCLERGTDLGAALMGVVYAGAVYVPLDPEYPHERLSYIAADADLGALIAPTGVADLLPGTAPRIDLAPEAAEIAQAPLLRESVTVEDAAYMIYTSGSTGRPKGVVVAHRGLAALATTQGQRMRVGPGVRVLQFASPSFDASIAELTVALLNGAAAVLLPRSSLLGEGLPEALRTHRVSHLTLPPSLLPGLAPQELGPVDHLLVAGENCPGELIDTFSQDRKVYNAYGPTEATVCATMSPPLSGTAPPQLGDPVAGTRIHVLDRWLRPVRDGVPGELHIAGEGLAHGYWNRPGLTAARFVADPFGPPGARMYRSGDLVRRRPDGELEFLGRVDDQVKVRGHRIEPGEIEAVLSALADVAQAVVTVDRTGGEQRLVAHVVPASGATPTPERLREAAARELPAYMMPAAFVRCDAIPLTPNGKVDRASLPAVDWAGQSEAGHVAPRTATEHTLAQVWRDLLGAERVGVHDNFFRVGGDSVGVIRMLSRVADTLGTRLPVRTAFDHPTIAELARLLDAEPEEATDETVPALTPVPRDGRLPLSAPQRRLWFLDRYEGGSAEYNSGCALRLHGPLDTAALSAAIDALVHRHESLRTTFEERDGRPVQVIHDRHGVDLVQTDLTGSPAEQRAAELDTLADEFIHRLFDLGRGPLIRALLATIDTDEHLLVLGIHHIVVDAWSLGVMTRELGALYRAAAAGATDPRQIVREAGLAPLPVQYADFAAWQDAYLESERFQRRLDHWRELLADAEPLDLPTDRPRPPMRRGHGTNRTFEVPETTLRAVRALETAGDVTLFMVLTAAVQVVLARHTGQDDIVVGTVTSGRERAELEEVVGFFVNTLALRTRVDESATGQELLRTVREVTLGAFEHGDVPFDTVVDAVAPQRDPSRPTLVQALVALQNAPVEQWWIEGLTVTEHPLSRGHSLFDLSVDFFETGGRLLGSVEYDTDLFDAATVDRFVSHLCTFLHALAERPTAPLRTLESTPTVQREAVLAAAGTAASLPSGGHVLDGLAELAAQDAPHAHQPALTCGETTLSFVELDERVNRLARRLIAEGVGPGDRVAVLLPRTTWAVATIFAVLRAGAAYVPIDPAAPQERAHTVLSRSGARRVLATRATADAAPWLAGAPPLTIVDEPAPATPAGPLTDAERVRPLHDEHPAYVMYTSGSTGTPKGVVVTHANLRATVAAYRCAVLEPEDAARRGLTAAHLAAWTFDASWDPLVWLLHGQRLHIIDEQTRTDPEALCRYLDEHRIDYLDTTPSYLSQLITAGLLAEERHRLTVLTVGAEALDETLLRRLAAAGTGSVYNFYGPTENTVNSTVWRVDSADHPLIGRPMPGTRAYVLDAWLRPVPPGVFGELYLCGQSLAQGYDGAAGLTAQRFVADPFGSGGRLYRTGDVVRWTAQHELEFRGRNDAQVKIRGFRIEPGEVEAAVAALPGVASAAVVAREDRPGVRRLVAYVVAQEGQPEPTTADIRDGARRRLPEYMVPTAVVILDRIPLTANGKLDRAALPAPSDGDFATTDSTPPTGATETLLAQIWGELLGVEKVGVHDNFFDLGGDSILSIQLVSRARRAGLELTSRDVFLHQTVAALAAAVADGAPHGGPAETAPVTGEVPLTPIQHWFFETHPRFPAHFDMSLRAEIAQGTDPALLARAAEYLLDHHDMLRTRVEPTGSGWRQHLDAAAQPDRAVRVVDATGLDDDGIEAVVEREARRERPPRRLSEGPLFEVLVFDTGSGGRPQLLLSAHHLVVDAVSLRILLEDLGTAYEQLHAGRPVDMGPKTTPFRDWAHRLAEFTDTGGFDDEADYWEALGDAAGAWIPLDRTDGRNDVASQDVVTSVLAPESTRALLQQVPGALRSRIDDVFLAVLARVLTDWSASSRILIEKEGHGREDLFDDIDLSRTVGWFTTISPLLLEVPPQPDPRKTVAAVKRQTRRAPRGIGFGALRYLAHSPRGDAARAVPHAPVAFNYLGRFGDHGGDGLIRRFLPVAAPDHAPGEERTNLLDITGGVVGERLELSWTYSFNRHRRETVQRLATSFTDGLRELAETVPDQRRPRRGR</sequence>
<dbReference type="CDD" id="cd19534">
    <property type="entry name" value="E_NRPS"/>
    <property type="match status" value="1"/>
</dbReference>
<dbReference type="PANTHER" id="PTHR45527">
    <property type="entry name" value="NONRIBOSOMAL PEPTIDE SYNTHETASE"/>
    <property type="match status" value="1"/>
</dbReference>
<dbReference type="Pfam" id="PF00501">
    <property type="entry name" value="AMP-binding"/>
    <property type="match status" value="2"/>
</dbReference>